<reference evidence="1" key="1">
    <citation type="journal article" date="2014" name="Front. Microbiol.">
        <title>High frequency of phylogenetically diverse reductive dehalogenase-homologous genes in deep subseafloor sedimentary metagenomes.</title>
        <authorList>
            <person name="Kawai M."/>
            <person name="Futagami T."/>
            <person name="Toyoda A."/>
            <person name="Takaki Y."/>
            <person name="Nishi S."/>
            <person name="Hori S."/>
            <person name="Arai W."/>
            <person name="Tsubouchi T."/>
            <person name="Morono Y."/>
            <person name="Uchiyama I."/>
            <person name="Ito T."/>
            <person name="Fujiyama A."/>
            <person name="Inagaki F."/>
            <person name="Takami H."/>
        </authorList>
    </citation>
    <scope>NUCLEOTIDE SEQUENCE</scope>
    <source>
        <strain evidence="1">Expedition CK06-06</strain>
    </source>
</reference>
<dbReference type="EMBL" id="BARS01001055">
    <property type="protein sequence ID" value="GAF85265.1"/>
    <property type="molecule type" value="Genomic_DNA"/>
</dbReference>
<dbReference type="AlphaFoldDB" id="X0U9U4"/>
<protein>
    <submittedName>
        <fullName evidence="1">Uncharacterized protein</fullName>
    </submittedName>
</protein>
<gene>
    <name evidence="1" type="ORF">S01H1_02238</name>
</gene>
<feature type="non-terminal residue" evidence="1">
    <location>
        <position position="1"/>
    </location>
</feature>
<comment type="caution">
    <text evidence="1">The sequence shown here is derived from an EMBL/GenBank/DDBJ whole genome shotgun (WGS) entry which is preliminary data.</text>
</comment>
<accession>X0U9U4</accession>
<evidence type="ECO:0000313" key="1">
    <source>
        <dbReference type="EMBL" id="GAF85265.1"/>
    </source>
</evidence>
<name>X0U9U4_9ZZZZ</name>
<sequence>RKQENTKNDLDTARRIGWRIIKDWIHAQLSITQLGLVKVQEVFLPYAYNYQTKKTFYETIEEKKFDGMLLENKPSG</sequence>
<organism evidence="1">
    <name type="scientific">marine sediment metagenome</name>
    <dbReference type="NCBI Taxonomy" id="412755"/>
    <lineage>
        <taxon>unclassified sequences</taxon>
        <taxon>metagenomes</taxon>
        <taxon>ecological metagenomes</taxon>
    </lineage>
</organism>
<proteinExistence type="predicted"/>